<gene>
    <name evidence="5 8" type="primary">ftsA</name>
    <name evidence="8" type="ORF">SSCH_460004</name>
</gene>
<evidence type="ECO:0000256" key="3">
    <source>
        <dbReference type="ARBA" id="ARBA00023136"/>
    </source>
</evidence>
<dbReference type="EMBL" id="CDRZ01000243">
    <property type="protein sequence ID" value="CEO89355.1"/>
    <property type="molecule type" value="Genomic_DNA"/>
</dbReference>
<protein>
    <recommendedName>
        <fullName evidence="5 6">Cell division protein FtsA</fullName>
    </recommendedName>
</protein>
<dbReference type="CDD" id="cd24048">
    <property type="entry name" value="ASKHA_NBD_FtsA"/>
    <property type="match status" value="1"/>
</dbReference>
<evidence type="ECO:0000256" key="6">
    <source>
        <dbReference type="PIRNR" id="PIRNR003101"/>
    </source>
</evidence>
<dbReference type="Proteomes" id="UP000046155">
    <property type="component" value="Unassembled WGS sequence"/>
</dbReference>
<dbReference type="AlphaFoldDB" id="A0A0B7MH16"/>
<feature type="domain" description="SHS2" evidence="7">
    <location>
        <begin position="7"/>
        <end position="195"/>
    </location>
</feature>
<dbReference type="InterPro" id="IPR020823">
    <property type="entry name" value="Cell_div_FtsA"/>
</dbReference>
<comment type="subunit">
    <text evidence="5">Self-interacts. Interacts with FtsZ.</text>
</comment>
<comment type="similarity">
    <text evidence="5 6">Belongs to the FtsA/MreB family.</text>
</comment>
<dbReference type="PANTHER" id="PTHR32432:SF4">
    <property type="entry name" value="CELL DIVISION PROTEIN FTSA"/>
    <property type="match status" value="1"/>
</dbReference>
<comment type="function">
    <text evidence="5 6">Cell division protein that is involved in the assembly of the Z ring. May serve as a membrane anchor for the Z ring.</text>
</comment>
<dbReference type="InterPro" id="IPR003494">
    <property type="entry name" value="SHS2_FtsA"/>
</dbReference>
<evidence type="ECO:0000256" key="4">
    <source>
        <dbReference type="ARBA" id="ARBA00023306"/>
    </source>
</evidence>
<accession>A0A0B7MH16</accession>
<evidence type="ECO:0000256" key="2">
    <source>
        <dbReference type="ARBA" id="ARBA00022618"/>
    </source>
</evidence>
<evidence type="ECO:0000313" key="9">
    <source>
        <dbReference type="Proteomes" id="UP000046155"/>
    </source>
</evidence>
<proteinExistence type="inferred from homology"/>
<dbReference type="InterPro" id="IPR043129">
    <property type="entry name" value="ATPase_NBD"/>
</dbReference>
<keyword evidence="1 5" id="KW-1003">Cell membrane</keyword>
<dbReference type="PIRSF" id="PIRSF003101">
    <property type="entry name" value="FtsA"/>
    <property type="match status" value="1"/>
</dbReference>
<reference evidence="9" key="1">
    <citation type="submission" date="2015-01" db="EMBL/GenBank/DDBJ databases">
        <authorList>
            <person name="Manzoor Shahid"/>
            <person name="Zubair Saima"/>
        </authorList>
    </citation>
    <scope>NUCLEOTIDE SEQUENCE [LARGE SCALE GENOMIC DNA]</scope>
    <source>
        <strain evidence="9">Sp3</strain>
    </source>
</reference>
<dbReference type="SMART" id="SM00842">
    <property type="entry name" value="FtsA"/>
    <property type="match status" value="1"/>
</dbReference>
<evidence type="ECO:0000259" key="7">
    <source>
        <dbReference type="SMART" id="SM00842"/>
    </source>
</evidence>
<dbReference type="Pfam" id="PF14450">
    <property type="entry name" value="FtsA"/>
    <property type="match status" value="2"/>
</dbReference>
<dbReference type="NCBIfam" id="TIGR01174">
    <property type="entry name" value="ftsA"/>
    <property type="match status" value="1"/>
</dbReference>
<name>A0A0B7MH16_9FIRM</name>
<dbReference type="SUPFAM" id="SSF53067">
    <property type="entry name" value="Actin-like ATPase domain"/>
    <property type="match status" value="2"/>
</dbReference>
<dbReference type="GO" id="GO:0009898">
    <property type="term" value="C:cytoplasmic side of plasma membrane"/>
    <property type="evidence" value="ECO:0007669"/>
    <property type="project" value="UniProtKB-UniRule"/>
</dbReference>
<evidence type="ECO:0000313" key="8">
    <source>
        <dbReference type="EMBL" id="CEO89355.1"/>
    </source>
</evidence>
<dbReference type="Gene3D" id="3.30.1490.110">
    <property type="match status" value="1"/>
</dbReference>
<keyword evidence="9" id="KW-1185">Reference proteome</keyword>
<organism evidence="8 9">
    <name type="scientific">Syntrophaceticus schinkii</name>
    <dbReference type="NCBI Taxonomy" id="499207"/>
    <lineage>
        <taxon>Bacteria</taxon>
        <taxon>Bacillati</taxon>
        <taxon>Bacillota</taxon>
        <taxon>Clostridia</taxon>
        <taxon>Thermoanaerobacterales</taxon>
        <taxon>Thermoanaerobacterales Family III. Incertae Sedis</taxon>
        <taxon>Syntrophaceticus</taxon>
    </lineage>
</organism>
<evidence type="ECO:0000256" key="5">
    <source>
        <dbReference type="HAMAP-Rule" id="MF_02033"/>
    </source>
</evidence>
<keyword evidence="2 5" id="KW-0132">Cell division</keyword>
<dbReference type="GO" id="GO:0043093">
    <property type="term" value="P:FtsZ-dependent cytokinesis"/>
    <property type="evidence" value="ECO:0007669"/>
    <property type="project" value="UniProtKB-UniRule"/>
</dbReference>
<evidence type="ECO:0000256" key="1">
    <source>
        <dbReference type="ARBA" id="ARBA00022475"/>
    </source>
</evidence>
<keyword evidence="3 5" id="KW-0472">Membrane</keyword>
<sequence length="409" mass="43852">MARDNMIVSLDIGSRKVAVIAGEVGRDGQIQVIGFGAVESAGIRKGNVIDIENTVRAIEASIEKAEQMSGREIDGGYVGITGLTVSSLNNRGVVAVSSSDQEIMPEDVERVLQAARVIALPHDRRIVHVIPRQYLVDGNENILDPIGMIGSRLEVETHIVTIVNAALQNIIKCCERAGFHPWELVLNGYASGEAVLYPAEKELGVVVVDMGGGTTDIALFEQGTLWYTAVLPIGGDYITSDLAVGLRTPLTQAEIIKKEHGGTLPALTSDSEFVDVPSVGGRDTFRVSKKMIASIIEPRVQEIINLVKNKLDSSGYPGLLPGGIVLTGGSALTHGIAELAVDLLEKPVRVGYPEGIGGLADVVHSPEYATGVGLLLYGARRQQVKEEHEDSLSMKAMFSKVKEWLQDLF</sequence>
<keyword evidence="4 5" id="KW-0131">Cell cycle</keyword>
<dbReference type="InterPro" id="IPR050696">
    <property type="entry name" value="FtsA/MreB"/>
</dbReference>
<dbReference type="PANTHER" id="PTHR32432">
    <property type="entry name" value="CELL DIVISION PROTEIN FTSA-RELATED"/>
    <property type="match status" value="1"/>
</dbReference>
<comment type="subcellular location">
    <subcellularLocation>
        <location evidence="5">Cell membrane</location>
        <topology evidence="5">Peripheral membrane protein</topology>
        <orientation evidence="5">Cytoplasmic side</orientation>
    </subcellularLocation>
    <text evidence="5">Localizes to the Z ring in an FtsZ-dependent manner. Targeted to the membrane through a conserved C-terminal amphipathic helix.</text>
</comment>
<dbReference type="GO" id="GO:0032153">
    <property type="term" value="C:cell division site"/>
    <property type="evidence" value="ECO:0007669"/>
    <property type="project" value="UniProtKB-UniRule"/>
</dbReference>
<dbReference type="Gene3D" id="3.30.420.40">
    <property type="match status" value="2"/>
</dbReference>
<dbReference type="HAMAP" id="MF_02033">
    <property type="entry name" value="FtsA"/>
    <property type="match status" value="1"/>
</dbReference>
<dbReference type="Pfam" id="PF02491">
    <property type="entry name" value="SHS2_FTSA"/>
    <property type="match status" value="1"/>
</dbReference>